<organism evidence="3 4">
    <name type="scientific">Candidatus Cerribacteria bacterium 'Amazon FNV 2010 28 9'</name>
    <dbReference type="NCBI Taxonomy" id="2081795"/>
    <lineage>
        <taxon>Bacteria</taxon>
        <taxon>Candidatus Cerribacteria</taxon>
    </lineage>
</organism>
<name>A0A317JQ34_9BACT</name>
<dbReference type="InterPro" id="IPR052913">
    <property type="entry name" value="Glycopeptide_resist_protein"/>
</dbReference>
<evidence type="ECO:0000313" key="3">
    <source>
        <dbReference type="EMBL" id="PWU23465.1"/>
    </source>
</evidence>
<proteinExistence type="predicted"/>
<accession>A0A317JQ34</accession>
<evidence type="ECO:0000313" key="4">
    <source>
        <dbReference type="Proteomes" id="UP000246104"/>
    </source>
</evidence>
<dbReference type="Proteomes" id="UP000246104">
    <property type="component" value="Unassembled WGS sequence"/>
</dbReference>
<dbReference type="InterPro" id="IPR007391">
    <property type="entry name" value="Vancomycin_resist_VanW"/>
</dbReference>
<keyword evidence="1" id="KW-1133">Transmembrane helix</keyword>
<dbReference type="EMBL" id="PSRQ01000032">
    <property type="protein sequence ID" value="PWU23465.1"/>
    <property type="molecule type" value="Genomic_DNA"/>
</dbReference>
<feature type="transmembrane region" description="Helical" evidence="1">
    <location>
        <begin position="7"/>
        <end position="31"/>
    </location>
</feature>
<dbReference type="Pfam" id="PF12229">
    <property type="entry name" value="PG_binding_4"/>
    <property type="match status" value="1"/>
</dbReference>
<dbReference type="PANTHER" id="PTHR35788">
    <property type="entry name" value="EXPORTED PROTEIN-RELATED"/>
    <property type="match status" value="1"/>
</dbReference>
<keyword evidence="1" id="KW-0472">Membrane</keyword>
<dbReference type="PANTHER" id="PTHR35788:SF1">
    <property type="entry name" value="EXPORTED PROTEIN"/>
    <property type="match status" value="1"/>
</dbReference>
<dbReference type="AlphaFoldDB" id="A0A317JQ34"/>
<sequence length="554" mass="59822">MKLFHLFHAIVITGLALVSLFFILSTLALVWQTHTPSKLATILHTPSPTTQPQQASLASTITLHIGSQSFATPSASLMNKVPVSSVFDGFAFLHLSFLPQPQTTVVFDTQRVQTWIHTIALETNTPATPSSILVQKKAPGFVIKAGTVGSEVDEDSTTKEVENSRTGQTIEAVLQPVGTVLSATDLASASARIKNILAKPLIVASNTQTQTVSTTDLLSFIALPSGYNQSAIHTYLEKLAKTINSPPQEPDLQLKGTAVLSFTPPRDGITLDEDQSTQAIIDALTQREKAPATTPVTLIVTTTAPTHSLASTNNLGIDELIGHGDSLFKYSIPNRIHNVVLTAQKINAHIVMPGETFSFNKTIGDVSEATGFLQAYVISQGHTVLGDGGGVCQVSSTMFRALLNAGLPITERRGHAYRVEYYEENSQPGFDATVYAPHPDLTFVNDTGSPILVNAYADPKTLSMYVDFYGKKDGRTAEVLNYKKWDETPAPPALYQDDPTLPTGTIKQVDFAAGGLKTSFDYKVTYADGTVKQTNYTTTYTPWQAVYLRGTGSR</sequence>
<dbReference type="InterPro" id="IPR022029">
    <property type="entry name" value="YoaR-like_PG-bd"/>
</dbReference>
<dbReference type="Pfam" id="PF04294">
    <property type="entry name" value="VanW"/>
    <property type="match status" value="1"/>
</dbReference>
<feature type="domain" description="YoaR-like putative peptidoglycan binding" evidence="2">
    <location>
        <begin position="218"/>
        <end position="290"/>
    </location>
</feature>
<evidence type="ECO:0000259" key="2">
    <source>
        <dbReference type="Pfam" id="PF12229"/>
    </source>
</evidence>
<protein>
    <recommendedName>
        <fullName evidence="2">YoaR-like putative peptidoglycan binding domain-containing protein</fullName>
    </recommendedName>
</protein>
<comment type="caution">
    <text evidence="3">The sequence shown here is derived from an EMBL/GenBank/DDBJ whole genome shotgun (WGS) entry which is preliminary data.</text>
</comment>
<reference evidence="3 4" key="1">
    <citation type="submission" date="2018-02" db="EMBL/GenBank/DDBJ databases">
        <title>Genomic Reconstructions from Amazon Rainforest and Pasture Soil Reveal Novel Insights into the Physiology of Candidate Phyla in Tropical Sites.</title>
        <authorList>
            <person name="Kroeger M.E."/>
            <person name="Delmont T."/>
            <person name="Eren A.M."/>
            <person name="Guo J."/>
            <person name="Meyer K.M."/>
            <person name="Khan K."/>
            <person name="Rodrigues J.L.M."/>
            <person name="Bohannan B.J.M."/>
            <person name="Tringe S."/>
            <person name="Borges C.D."/>
            <person name="Tiedje J."/>
            <person name="Tsai S.M."/>
            <person name="Nusslein K."/>
        </authorList>
    </citation>
    <scope>NUCLEOTIDE SEQUENCE [LARGE SCALE GENOMIC DNA]</scope>
    <source>
        <strain evidence="3">Amazon FNV 2010 28 9</strain>
    </source>
</reference>
<evidence type="ECO:0000256" key="1">
    <source>
        <dbReference type="SAM" id="Phobius"/>
    </source>
</evidence>
<keyword evidence="1" id="KW-0812">Transmembrane</keyword>
<gene>
    <name evidence="3" type="ORF">C5B42_02830</name>
</gene>